<keyword evidence="1" id="KW-1133">Transmembrane helix</keyword>
<organism evidence="2 3">
    <name type="scientific">Winogradskyella aurantia</name>
    <dbReference type="NCBI Taxonomy" id="1915063"/>
    <lineage>
        <taxon>Bacteria</taxon>
        <taxon>Pseudomonadati</taxon>
        <taxon>Bacteroidota</taxon>
        <taxon>Flavobacteriia</taxon>
        <taxon>Flavobacteriales</taxon>
        <taxon>Flavobacteriaceae</taxon>
        <taxon>Winogradskyella</taxon>
    </lineage>
</organism>
<evidence type="ECO:0000313" key="3">
    <source>
        <dbReference type="Proteomes" id="UP000216840"/>
    </source>
</evidence>
<feature type="transmembrane region" description="Helical" evidence="1">
    <location>
        <begin position="323"/>
        <end position="346"/>
    </location>
</feature>
<dbReference type="Proteomes" id="UP000216840">
    <property type="component" value="Unassembled WGS sequence"/>
</dbReference>
<feature type="transmembrane region" description="Helical" evidence="1">
    <location>
        <begin position="55"/>
        <end position="73"/>
    </location>
</feature>
<gene>
    <name evidence="2" type="ORF">CA834_01570</name>
</gene>
<keyword evidence="3" id="KW-1185">Reference proteome</keyword>
<sequence length="350" mass="40582">MSEKLPQNNQNEEVDLGQLFNAIGKLFNRLFEFIGKILKGIFSAIIYLIKPFVVNFKLVSLVVLGAAILGFVYEKLEKPIYTSDMIVKPYFDSKYQLSNNIDYFNELINSERLDVLADIFEIDTVEAKSLKRFDLKQGPESPNKLFQEYDEYIQSVDTSLVDSLTYEQYVENRDLFSGDVYTIIAKSYRKDIFPNLEPGLRKTFINELSEKIKARRDTISDIEIQSLEQQLKRLDTIQKTYLEVLKNESERSKLSIDFGSSLPLQESKTETKEYEVLLKELEIRQALKNLRTTLAEENTYYDVLSNFDGIGSKEVSFKQNFTLLLPVLALIGLFFAFFGIKVFNFIKNYD</sequence>
<dbReference type="OrthoDB" id="1452530at2"/>
<keyword evidence="1" id="KW-0472">Membrane</keyword>
<protein>
    <submittedName>
        <fullName evidence="2">Uncharacterized protein</fullName>
    </submittedName>
</protein>
<accession>A0A265UZV2</accession>
<dbReference type="EMBL" id="NGJN01000001">
    <property type="protein sequence ID" value="OZV70830.1"/>
    <property type="molecule type" value="Genomic_DNA"/>
</dbReference>
<dbReference type="RefSeq" id="WP_094966905.1">
    <property type="nucleotide sequence ID" value="NZ_NGJN01000001.1"/>
</dbReference>
<comment type="caution">
    <text evidence="2">The sequence shown here is derived from an EMBL/GenBank/DDBJ whole genome shotgun (WGS) entry which is preliminary data.</text>
</comment>
<dbReference type="AlphaFoldDB" id="A0A265UZV2"/>
<keyword evidence="1" id="KW-0812">Transmembrane</keyword>
<reference evidence="2 3" key="1">
    <citation type="submission" date="2017-05" db="EMBL/GenBank/DDBJ databases">
        <title>The draft genome sequence of Idiomarina salinarum WNB302.</title>
        <authorList>
            <person name="Sun Y."/>
            <person name="Chen B."/>
            <person name="Du Z."/>
        </authorList>
    </citation>
    <scope>NUCLEOTIDE SEQUENCE [LARGE SCALE GENOMIC DNA]</scope>
    <source>
        <strain evidence="2 3">WNB302</strain>
    </source>
</reference>
<evidence type="ECO:0000313" key="2">
    <source>
        <dbReference type="EMBL" id="OZV70830.1"/>
    </source>
</evidence>
<proteinExistence type="predicted"/>
<evidence type="ECO:0000256" key="1">
    <source>
        <dbReference type="SAM" id="Phobius"/>
    </source>
</evidence>
<name>A0A265UZV2_9FLAO</name>